<evidence type="ECO:0000313" key="2">
    <source>
        <dbReference type="Proteomes" id="UP001652582"/>
    </source>
</evidence>
<name>A0ABM3LK67_BICAN</name>
<dbReference type="GeneID" id="128198372"/>
<reference evidence="3" key="1">
    <citation type="submission" date="2025-08" db="UniProtKB">
        <authorList>
            <consortium name="RefSeq"/>
        </authorList>
    </citation>
    <scope>IDENTIFICATION</scope>
</reference>
<evidence type="ECO:0000313" key="3">
    <source>
        <dbReference type="RefSeq" id="XP_052739452.1"/>
    </source>
</evidence>
<accession>A0ABM3LK67</accession>
<dbReference type="Proteomes" id="UP001652582">
    <property type="component" value="Chromosome 9"/>
</dbReference>
<dbReference type="RefSeq" id="XP_052739452.1">
    <property type="nucleotide sequence ID" value="XM_052883492.1"/>
</dbReference>
<proteinExistence type="predicted"/>
<feature type="region of interest" description="Disordered" evidence="1">
    <location>
        <begin position="71"/>
        <end position="93"/>
    </location>
</feature>
<sequence>MESTVEADLFGRDVNDNTRTGTDGYVLSQTRWWTPHTSELRANKYANLSATFRPPDTARFGERGMWVSDVTATSAAPAPGAPAPHPAHPPPQRCRFIAQPKLRHTDVEPIEELGVLCVRM</sequence>
<protein>
    <submittedName>
        <fullName evidence="3">Uncharacterized protein LOC128198372</fullName>
    </submittedName>
</protein>
<feature type="compositionally biased region" description="Pro residues" evidence="1">
    <location>
        <begin position="79"/>
        <end position="92"/>
    </location>
</feature>
<evidence type="ECO:0000256" key="1">
    <source>
        <dbReference type="SAM" id="MobiDB-lite"/>
    </source>
</evidence>
<keyword evidence="2" id="KW-1185">Reference proteome</keyword>
<gene>
    <name evidence="3" type="primary">LOC128198372</name>
</gene>
<organism evidence="2 3">
    <name type="scientific">Bicyclus anynana</name>
    <name type="common">Squinting bush brown butterfly</name>
    <dbReference type="NCBI Taxonomy" id="110368"/>
    <lineage>
        <taxon>Eukaryota</taxon>
        <taxon>Metazoa</taxon>
        <taxon>Ecdysozoa</taxon>
        <taxon>Arthropoda</taxon>
        <taxon>Hexapoda</taxon>
        <taxon>Insecta</taxon>
        <taxon>Pterygota</taxon>
        <taxon>Neoptera</taxon>
        <taxon>Endopterygota</taxon>
        <taxon>Lepidoptera</taxon>
        <taxon>Glossata</taxon>
        <taxon>Ditrysia</taxon>
        <taxon>Papilionoidea</taxon>
        <taxon>Nymphalidae</taxon>
        <taxon>Satyrinae</taxon>
        <taxon>Satyrini</taxon>
        <taxon>Mycalesina</taxon>
        <taxon>Bicyclus</taxon>
    </lineage>
</organism>